<proteinExistence type="predicted"/>
<reference evidence="2" key="1">
    <citation type="submission" date="2015-07" db="EMBL/GenBank/DDBJ databases">
        <title>MeaNS - Measles Nucleotide Surveillance Program.</title>
        <authorList>
            <person name="Tran T."/>
            <person name="Druce J."/>
        </authorList>
    </citation>
    <scope>NUCLEOTIDE SEQUENCE</scope>
    <source>
        <strain evidence="2">UCB-OBI-ISO-001</strain>
        <tissue evidence="2">Gonad</tissue>
    </source>
</reference>
<name>A0A0L8H9M5_OCTBM</name>
<gene>
    <name evidence="2" type="ORF">OCBIM_22019780mg</name>
</gene>
<protein>
    <submittedName>
        <fullName evidence="2">Uncharacterized protein</fullName>
    </submittedName>
</protein>
<accession>A0A0L8H9M5</accession>
<evidence type="ECO:0000256" key="1">
    <source>
        <dbReference type="SAM" id="Phobius"/>
    </source>
</evidence>
<keyword evidence="1" id="KW-0472">Membrane</keyword>
<feature type="transmembrane region" description="Helical" evidence="1">
    <location>
        <begin position="6"/>
        <end position="28"/>
    </location>
</feature>
<organism evidence="2">
    <name type="scientific">Octopus bimaculoides</name>
    <name type="common">California two-spotted octopus</name>
    <dbReference type="NCBI Taxonomy" id="37653"/>
    <lineage>
        <taxon>Eukaryota</taxon>
        <taxon>Metazoa</taxon>
        <taxon>Spiralia</taxon>
        <taxon>Lophotrochozoa</taxon>
        <taxon>Mollusca</taxon>
        <taxon>Cephalopoda</taxon>
        <taxon>Coleoidea</taxon>
        <taxon>Octopodiformes</taxon>
        <taxon>Octopoda</taxon>
        <taxon>Incirrata</taxon>
        <taxon>Octopodidae</taxon>
        <taxon>Octopus</taxon>
    </lineage>
</organism>
<evidence type="ECO:0000313" key="2">
    <source>
        <dbReference type="EMBL" id="KOF85764.1"/>
    </source>
</evidence>
<sequence>MFLMLIILIMMVIRSFAVMMNMILMLMVMRSVSDEDDGFEDCSPLAPHQVGAPPFHIHVDSFFR</sequence>
<keyword evidence="1" id="KW-0812">Transmembrane</keyword>
<dbReference type="AlphaFoldDB" id="A0A0L8H9M5"/>
<dbReference type="EMBL" id="KQ418813">
    <property type="protein sequence ID" value="KOF85764.1"/>
    <property type="molecule type" value="Genomic_DNA"/>
</dbReference>
<keyword evidence="1" id="KW-1133">Transmembrane helix</keyword>